<dbReference type="Pfam" id="PF08238">
    <property type="entry name" value="Sel1"/>
    <property type="match status" value="4"/>
</dbReference>
<evidence type="ECO:0000313" key="1">
    <source>
        <dbReference type="EMBL" id="MBE5023732.1"/>
    </source>
</evidence>
<dbReference type="EMBL" id="JADCJZ010000001">
    <property type="protein sequence ID" value="MBE5023732.1"/>
    <property type="molecule type" value="Genomic_DNA"/>
</dbReference>
<name>A0ABR9QSM6_9ACTN</name>
<dbReference type="RefSeq" id="WP_193529150.1">
    <property type="nucleotide sequence ID" value="NZ_JADCJZ010000001.1"/>
</dbReference>
<proteinExistence type="predicted"/>
<reference evidence="1 2" key="1">
    <citation type="submission" date="2020-10" db="EMBL/GenBank/DDBJ databases">
        <title>ChiBAC.</title>
        <authorList>
            <person name="Zenner C."/>
            <person name="Hitch T.C.A."/>
            <person name="Clavel T."/>
        </authorList>
    </citation>
    <scope>NUCLEOTIDE SEQUENCE [LARGE SCALE GENOMIC DNA]</scope>
    <source>
        <strain evidence="1 2">DSM 107455</strain>
    </source>
</reference>
<dbReference type="Gene3D" id="1.25.40.10">
    <property type="entry name" value="Tetratricopeptide repeat domain"/>
    <property type="match status" value="1"/>
</dbReference>
<accession>A0ABR9QSM6</accession>
<dbReference type="InterPro" id="IPR006597">
    <property type="entry name" value="Sel1-like"/>
</dbReference>
<evidence type="ECO:0000313" key="2">
    <source>
        <dbReference type="Proteomes" id="UP001194273"/>
    </source>
</evidence>
<sequence length="289" mass="32248">MSEAEYLPTKRDLERLAELTSTELTIHESNEHYRDEAEAQNAEDLLRELGQVLFSGDGDVFAHFVAQNSARIRDAARYDEHVTEVLALGYKLGISAGSGACMNDLGALYYMGELAEQDYARAAELYEMAMAHGCYQSIVNLGYIYEYGRTGEKDLGKAYRYYALAAALAPSSEAVYKLGDIYSRGVTGERDVMKAKALWERSLELAQGLAEFAQPAIRIANLLIDAEAVAQGVKRDPLRALHLFQQAEIGLRIDITENGMTYYQRRLEEAIEGQERARALVELNDAVLR</sequence>
<dbReference type="InterPro" id="IPR011990">
    <property type="entry name" value="TPR-like_helical_dom_sf"/>
</dbReference>
<dbReference type="SMART" id="SM00671">
    <property type="entry name" value="SEL1"/>
    <property type="match status" value="3"/>
</dbReference>
<comment type="caution">
    <text evidence="1">The sequence shown here is derived from an EMBL/GenBank/DDBJ whole genome shotgun (WGS) entry which is preliminary data.</text>
</comment>
<organism evidence="1 2">
    <name type="scientific">Thermophilibacter gallinarum</name>
    <dbReference type="NCBI Taxonomy" id="2779357"/>
    <lineage>
        <taxon>Bacteria</taxon>
        <taxon>Bacillati</taxon>
        <taxon>Actinomycetota</taxon>
        <taxon>Coriobacteriia</taxon>
        <taxon>Coriobacteriales</taxon>
        <taxon>Atopobiaceae</taxon>
        <taxon>Thermophilibacter</taxon>
    </lineage>
</organism>
<dbReference type="PANTHER" id="PTHR11102:SF162">
    <property type="entry name" value="HCP-LIKE PROTEIN"/>
    <property type="match status" value="1"/>
</dbReference>
<dbReference type="PANTHER" id="PTHR11102">
    <property type="entry name" value="SEL-1-LIKE PROTEIN"/>
    <property type="match status" value="1"/>
</dbReference>
<gene>
    <name evidence="1" type="ORF">INF26_02540</name>
</gene>
<dbReference type="SUPFAM" id="SSF81901">
    <property type="entry name" value="HCP-like"/>
    <property type="match status" value="1"/>
</dbReference>
<dbReference type="InterPro" id="IPR050767">
    <property type="entry name" value="Sel1_AlgK"/>
</dbReference>
<keyword evidence="2" id="KW-1185">Reference proteome</keyword>
<dbReference type="Proteomes" id="UP001194273">
    <property type="component" value="Unassembled WGS sequence"/>
</dbReference>
<protein>
    <submittedName>
        <fullName evidence="1">Sel1 repeat family protein</fullName>
    </submittedName>
</protein>